<evidence type="ECO:0000259" key="1">
    <source>
        <dbReference type="PROSITE" id="PS50055"/>
    </source>
</evidence>
<dbReference type="InterPro" id="IPR050348">
    <property type="entry name" value="Protein-Tyr_Phosphatase"/>
</dbReference>
<feature type="non-terminal residue" evidence="2">
    <location>
        <position position="1"/>
    </location>
</feature>
<comment type="caution">
    <text evidence="2">The sequence shown here is derived from an EMBL/GenBank/DDBJ whole genome shotgun (WGS) entry which is preliminary data.</text>
</comment>
<accession>A0A8J2PEQ8</accession>
<dbReference type="PANTHER" id="PTHR19134:SF561">
    <property type="entry name" value="PROTEIN TYROSINE PHOSPHATASE 36E, ISOFORM A"/>
    <property type="match status" value="1"/>
</dbReference>
<dbReference type="Pfam" id="PF00102">
    <property type="entry name" value="Y_phosphatase"/>
    <property type="match status" value="1"/>
</dbReference>
<gene>
    <name evidence="2" type="ORF">AFUS01_LOCUS36562</name>
</gene>
<dbReference type="Proteomes" id="UP000708208">
    <property type="component" value="Unassembled WGS sequence"/>
</dbReference>
<dbReference type="PROSITE" id="PS50055">
    <property type="entry name" value="TYR_PHOSPHATASE_PTP"/>
    <property type="match status" value="1"/>
</dbReference>
<reference evidence="2" key="1">
    <citation type="submission" date="2021-06" db="EMBL/GenBank/DDBJ databases">
        <authorList>
            <person name="Hodson N. C."/>
            <person name="Mongue J. A."/>
            <person name="Jaron S. K."/>
        </authorList>
    </citation>
    <scope>NUCLEOTIDE SEQUENCE</scope>
</reference>
<evidence type="ECO:0000313" key="2">
    <source>
        <dbReference type="EMBL" id="CAG7826512.1"/>
    </source>
</evidence>
<dbReference type="EMBL" id="CAJVCH010540019">
    <property type="protein sequence ID" value="CAG7826512.1"/>
    <property type="molecule type" value="Genomic_DNA"/>
</dbReference>
<evidence type="ECO:0000313" key="3">
    <source>
        <dbReference type="Proteomes" id="UP000708208"/>
    </source>
</evidence>
<dbReference type="AlphaFoldDB" id="A0A8J2PEQ8"/>
<organism evidence="2 3">
    <name type="scientific">Allacma fusca</name>
    <dbReference type="NCBI Taxonomy" id="39272"/>
    <lineage>
        <taxon>Eukaryota</taxon>
        <taxon>Metazoa</taxon>
        <taxon>Ecdysozoa</taxon>
        <taxon>Arthropoda</taxon>
        <taxon>Hexapoda</taxon>
        <taxon>Collembola</taxon>
        <taxon>Symphypleona</taxon>
        <taxon>Sminthuridae</taxon>
        <taxon>Allacma</taxon>
    </lineage>
</organism>
<sequence length="98" mass="11337">DYNRVVLEPAKEFPGDYVNASYVDSLLKPNAYIVAQGPLEGTVGDFWRMIWQERVTVIIMLTKTFDFIKASYVYVLSDPISSLYTLTYTHLSKFSEWL</sequence>
<keyword evidence="3" id="KW-1185">Reference proteome</keyword>
<dbReference type="InterPro" id="IPR000242">
    <property type="entry name" value="PTP_cat"/>
</dbReference>
<dbReference type="PANTHER" id="PTHR19134">
    <property type="entry name" value="RECEPTOR-TYPE TYROSINE-PROTEIN PHOSPHATASE"/>
    <property type="match status" value="1"/>
</dbReference>
<protein>
    <recommendedName>
        <fullName evidence="1">Tyrosine-protein phosphatase domain-containing protein</fullName>
    </recommendedName>
</protein>
<proteinExistence type="predicted"/>
<name>A0A8J2PEQ8_9HEXA</name>
<feature type="domain" description="Tyrosine-protein phosphatase" evidence="1">
    <location>
        <begin position="1"/>
        <end position="74"/>
    </location>
</feature>
<dbReference type="GO" id="GO:0004725">
    <property type="term" value="F:protein tyrosine phosphatase activity"/>
    <property type="evidence" value="ECO:0007669"/>
    <property type="project" value="InterPro"/>
</dbReference>
<dbReference type="OrthoDB" id="6144703at2759"/>